<dbReference type="Pfam" id="PF00557">
    <property type="entry name" value="Peptidase_M24"/>
    <property type="match status" value="1"/>
</dbReference>
<feature type="binding site" evidence="7">
    <location>
        <position position="381"/>
    </location>
    <ligand>
        <name>Mn(2+)</name>
        <dbReference type="ChEBI" id="CHEBI:29035"/>
        <label>1</label>
    </ligand>
</feature>
<sequence length="447" mass="50180">MNLDLLYREHIAELCVRHARALDNSGYDQLLIHAGAPGTAFMDDNDYPFRVNPHFKHWLPLLEHPYSVLVVAAGERPRLIYFQPEDYWHKPPEDPEGSWVEHFDVVLAKSKQDIVAALPSRLERTAYIGEQPQLLGDFAAAQVNPPRLIAELHFQRAYKTEYEIACLGCANVIAARGHKAARAAFLAGGTELDIHHAYLRGAGVLESELPYANIVAVNNHSSILHYHGADRSPMLPQDIHSLVIDAGAQFRGYASDITRSYAFHKGEYAELVQAVDQEQLALVDEIQIGMDFAELHWRGHLRMAHLLSRFELVRLEAADIVELGISRAFFPCGLGHFIGLQVHDVGGYLKAPDGEEFARDPKAPFLRLVRKVEPRQAFTVEPGIYFSDMLLEELARSDNSRHINWQKVNEFRGYGGVRVEDCVVVHDSGVENQSRDAFRALAGDGAR</sequence>
<dbReference type="SUPFAM" id="SSF55920">
    <property type="entry name" value="Creatinase/aminopeptidase"/>
    <property type="match status" value="1"/>
</dbReference>
<evidence type="ECO:0000256" key="6">
    <source>
        <dbReference type="ARBA" id="ARBA00023211"/>
    </source>
</evidence>
<keyword evidence="11" id="KW-1185">Reference proteome</keyword>
<gene>
    <name evidence="7" type="primary">pepQ</name>
    <name evidence="10" type="ORF">SAMN04487965_0124</name>
</gene>
<organism evidence="10 11">
    <name type="scientific">Microbulbifer donghaiensis</name>
    <dbReference type="NCBI Taxonomy" id="494016"/>
    <lineage>
        <taxon>Bacteria</taxon>
        <taxon>Pseudomonadati</taxon>
        <taxon>Pseudomonadota</taxon>
        <taxon>Gammaproteobacteria</taxon>
        <taxon>Cellvibrionales</taxon>
        <taxon>Microbulbiferaceae</taxon>
        <taxon>Microbulbifer</taxon>
    </lineage>
</organism>
<feature type="binding site" evidence="7">
    <location>
        <position position="256"/>
    </location>
    <ligand>
        <name>Mn(2+)</name>
        <dbReference type="ChEBI" id="CHEBI:29035"/>
        <label>2</label>
    </ligand>
</feature>
<proteinExistence type="inferred from homology"/>
<evidence type="ECO:0000256" key="4">
    <source>
        <dbReference type="ARBA" id="ARBA00022997"/>
    </source>
</evidence>
<dbReference type="Gene3D" id="3.40.350.10">
    <property type="entry name" value="Creatinase/prolidase N-terminal domain"/>
    <property type="match status" value="1"/>
</dbReference>
<evidence type="ECO:0000313" key="11">
    <source>
        <dbReference type="Proteomes" id="UP000184170"/>
    </source>
</evidence>
<comment type="similarity">
    <text evidence="7">Belongs to the peptidase M24B family. Bacterial-type prolidase subfamily.</text>
</comment>
<keyword evidence="3 7" id="KW-0378">Hydrolase</keyword>
<dbReference type="InterPro" id="IPR000994">
    <property type="entry name" value="Pept_M24"/>
</dbReference>
<name>A0A1M4UDB0_9GAMM</name>
<keyword evidence="4 7" id="KW-0224">Dipeptidase</keyword>
<feature type="binding site" evidence="7">
    <location>
        <position position="420"/>
    </location>
    <ligand>
        <name>Mn(2+)</name>
        <dbReference type="ChEBI" id="CHEBI:29035"/>
        <label>2</label>
    </ligand>
</feature>
<keyword evidence="5 7" id="KW-0482">Metalloprotease</keyword>
<reference evidence="11" key="1">
    <citation type="submission" date="2016-11" db="EMBL/GenBank/DDBJ databases">
        <authorList>
            <person name="Varghese N."/>
            <person name="Submissions S."/>
        </authorList>
    </citation>
    <scope>NUCLEOTIDE SEQUENCE [LARGE SCALE GENOMIC DNA]</scope>
    <source>
        <strain evidence="11">CGMCC 1.7063</strain>
    </source>
</reference>
<dbReference type="GO" id="GO:0004177">
    <property type="term" value="F:aminopeptidase activity"/>
    <property type="evidence" value="ECO:0007669"/>
    <property type="project" value="TreeGrafter"/>
</dbReference>
<dbReference type="InterPro" id="IPR048819">
    <property type="entry name" value="PepQ_N"/>
</dbReference>
<evidence type="ECO:0000256" key="3">
    <source>
        <dbReference type="ARBA" id="ARBA00022801"/>
    </source>
</evidence>
<evidence type="ECO:0000256" key="7">
    <source>
        <dbReference type="HAMAP-Rule" id="MF_01279"/>
    </source>
</evidence>
<feature type="binding site" evidence="7">
    <location>
        <position position="336"/>
    </location>
    <ligand>
        <name>Mn(2+)</name>
        <dbReference type="ChEBI" id="CHEBI:29035"/>
        <label>1</label>
    </ligand>
</feature>
<dbReference type="NCBIfam" id="NF010133">
    <property type="entry name" value="PRK13607.1"/>
    <property type="match status" value="1"/>
</dbReference>
<dbReference type="EMBL" id="FQVA01000001">
    <property type="protein sequence ID" value="SHE54563.1"/>
    <property type="molecule type" value="Genomic_DNA"/>
</dbReference>
<keyword evidence="6 7" id="KW-0464">Manganese</keyword>
<dbReference type="RefSeq" id="WP_073270436.1">
    <property type="nucleotide sequence ID" value="NZ_FQVA01000001.1"/>
</dbReference>
<evidence type="ECO:0000259" key="8">
    <source>
        <dbReference type="Pfam" id="PF00557"/>
    </source>
</evidence>
<feature type="binding site" evidence="7">
    <location>
        <position position="256"/>
    </location>
    <ligand>
        <name>Mn(2+)</name>
        <dbReference type="ChEBI" id="CHEBI:29035"/>
        <label>1</label>
    </ligand>
</feature>
<dbReference type="InterPro" id="IPR022846">
    <property type="entry name" value="X_Pro_dipept"/>
</dbReference>
<evidence type="ECO:0000259" key="9">
    <source>
        <dbReference type="Pfam" id="PF21216"/>
    </source>
</evidence>
<keyword evidence="2 7" id="KW-0479">Metal-binding</keyword>
<dbReference type="InterPro" id="IPR036005">
    <property type="entry name" value="Creatinase/aminopeptidase-like"/>
</dbReference>
<dbReference type="OrthoDB" id="9806388at2"/>
<comment type="cofactor">
    <cofactor evidence="7">
        <name>Mn(2+)</name>
        <dbReference type="ChEBI" id="CHEBI:29035"/>
    </cofactor>
    <text evidence="7">Binds 2 manganese ions per subunit.</text>
</comment>
<feature type="binding site" evidence="7">
    <location>
        <position position="420"/>
    </location>
    <ligand>
        <name>Mn(2+)</name>
        <dbReference type="ChEBI" id="CHEBI:29035"/>
        <label>1</label>
    </ligand>
</feature>
<accession>A0A1M4UDB0</accession>
<dbReference type="GO" id="GO:0102009">
    <property type="term" value="F:proline dipeptidase activity"/>
    <property type="evidence" value="ECO:0007669"/>
    <property type="project" value="UniProtKB-EC"/>
</dbReference>
<evidence type="ECO:0000313" key="10">
    <source>
        <dbReference type="EMBL" id="SHE54563.1"/>
    </source>
</evidence>
<dbReference type="Proteomes" id="UP000184170">
    <property type="component" value="Unassembled WGS sequence"/>
</dbReference>
<feature type="domain" description="Xaa-Pro dipeptidase N-terminal" evidence="9">
    <location>
        <begin position="6"/>
        <end position="154"/>
    </location>
</feature>
<dbReference type="HAMAP" id="MF_01279">
    <property type="entry name" value="X_Pro_dipeptid"/>
    <property type="match status" value="1"/>
</dbReference>
<dbReference type="GO" id="GO:0046872">
    <property type="term" value="F:metal ion binding"/>
    <property type="evidence" value="ECO:0007669"/>
    <property type="project" value="UniProtKB-KW"/>
</dbReference>
<dbReference type="AlphaFoldDB" id="A0A1M4UDB0"/>
<dbReference type="PANTHER" id="PTHR43226">
    <property type="entry name" value="XAA-PRO AMINOPEPTIDASE 3"/>
    <property type="match status" value="1"/>
</dbReference>
<evidence type="ECO:0000256" key="5">
    <source>
        <dbReference type="ARBA" id="ARBA00023049"/>
    </source>
</evidence>
<dbReference type="STRING" id="494016.SAMN04487965_0124"/>
<evidence type="ECO:0000256" key="1">
    <source>
        <dbReference type="ARBA" id="ARBA00022670"/>
    </source>
</evidence>
<dbReference type="PANTHER" id="PTHR43226:SF8">
    <property type="entry name" value="XAA-PRO DIPEPTIDASE"/>
    <property type="match status" value="1"/>
</dbReference>
<protein>
    <recommendedName>
        <fullName evidence="7">Xaa-Pro dipeptidase</fullName>
        <shortName evidence="7">X-Pro dipeptidase</shortName>
        <ecNumber evidence="7">3.4.13.9</ecNumber>
    </recommendedName>
    <alternativeName>
        <fullName evidence="7">Imidodipeptidase</fullName>
    </alternativeName>
    <alternativeName>
        <fullName evidence="7">Proline dipeptidase</fullName>
        <shortName evidence="7">Prolidase</shortName>
    </alternativeName>
</protein>
<dbReference type="Gene3D" id="3.90.230.10">
    <property type="entry name" value="Creatinase/methionine aminopeptidase superfamily"/>
    <property type="match status" value="1"/>
</dbReference>
<dbReference type="GO" id="GO:0006508">
    <property type="term" value="P:proteolysis"/>
    <property type="evidence" value="ECO:0007669"/>
    <property type="project" value="UniProtKB-KW"/>
</dbReference>
<dbReference type="GO" id="GO:0008235">
    <property type="term" value="F:metalloexopeptidase activity"/>
    <property type="evidence" value="ECO:0007669"/>
    <property type="project" value="UniProtKB-UniRule"/>
</dbReference>
<dbReference type="Pfam" id="PF21216">
    <property type="entry name" value="PepQ_N"/>
    <property type="match status" value="1"/>
</dbReference>
<keyword evidence="1 7" id="KW-0645">Protease</keyword>
<dbReference type="GO" id="GO:0005829">
    <property type="term" value="C:cytosol"/>
    <property type="evidence" value="ECO:0007669"/>
    <property type="project" value="TreeGrafter"/>
</dbReference>
<feature type="domain" description="Peptidase M24" evidence="8">
    <location>
        <begin position="166"/>
        <end position="426"/>
    </location>
</feature>
<evidence type="ECO:0000256" key="2">
    <source>
        <dbReference type="ARBA" id="ARBA00022723"/>
    </source>
</evidence>
<feature type="binding site" evidence="7">
    <location>
        <position position="245"/>
    </location>
    <ligand>
        <name>Mn(2+)</name>
        <dbReference type="ChEBI" id="CHEBI:29035"/>
        <label>2</label>
    </ligand>
</feature>
<comment type="function">
    <text evidence="7">Splits dipeptides with a prolyl residue in the C-terminal position.</text>
</comment>
<dbReference type="InterPro" id="IPR052433">
    <property type="entry name" value="X-Pro_dipept-like"/>
</dbReference>
<dbReference type="GO" id="GO:0016795">
    <property type="term" value="F:phosphoric triester hydrolase activity"/>
    <property type="evidence" value="ECO:0007669"/>
    <property type="project" value="InterPro"/>
</dbReference>
<comment type="catalytic activity">
    <reaction evidence="7">
        <text>Xaa-L-Pro dipeptide + H2O = an L-alpha-amino acid + L-proline</text>
        <dbReference type="Rhea" id="RHEA:76407"/>
        <dbReference type="ChEBI" id="CHEBI:15377"/>
        <dbReference type="ChEBI" id="CHEBI:59869"/>
        <dbReference type="ChEBI" id="CHEBI:60039"/>
        <dbReference type="ChEBI" id="CHEBI:195196"/>
        <dbReference type="EC" id="3.4.13.9"/>
    </reaction>
</comment>
<dbReference type="EC" id="3.4.13.9" evidence="7"/>
<dbReference type="InterPro" id="IPR029149">
    <property type="entry name" value="Creatin/AminoP/Spt16_N"/>
</dbReference>